<dbReference type="EMBL" id="LT906468">
    <property type="protein sequence ID" value="SNV50716.1"/>
    <property type="molecule type" value="Genomic_DNA"/>
</dbReference>
<feature type="transmembrane region" description="Helical" evidence="1">
    <location>
        <begin position="70"/>
        <end position="88"/>
    </location>
</feature>
<feature type="transmembrane region" description="Helical" evidence="1">
    <location>
        <begin position="40"/>
        <end position="58"/>
    </location>
</feature>
<sequence length="402" mass="47906">MKNLVVIFGRFPIYFWFLILYMISYIGSSLVLHEFRYFKYVITFLFFFVFVLPTFQSIKFSNTYYKRLEFFWVFIVLILLTGISYFLVDSFDPVQFVKDFSFIAISIMFYFLLPIMYKQGQDRKINYSYMFIRFGFITISIIFLFISAKNILMSPFQFNLFRFLIDSQSPFETTMAFPMGMFVIFFSYYNKKALFWTSLIFTLLSSKRIVILALILIYIINRLTPSIRSLNKQAVILIAVIINLIFVYIIIQFSLSKYDPFIEQYLGLSADYISMGRKSIYENLFSRDEGNWVKFFFGNGLGTSYVETTNFLEKEENLHSDVLKLFFDTGLLGLVIWIVFIYKLGFINKIAFLLTIYLNILYITDNVLIYYDTMIVYYLMIFFFHIRRTEIIQGSKQLLTTN</sequence>
<reference evidence="2 3" key="1">
    <citation type="submission" date="2017-06" db="EMBL/GenBank/DDBJ databases">
        <authorList>
            <consortium name="Pathogen Informatics"/>
        </authorList>
    </citation>
    <scope>NUCLEOTIDE SEQUENCE [LARGE SCALE GENOMIC DNA]</scope>
    <source>
        <strain evidence="2 3">NCTC12149</strain>
    </source>
</reference>
<dbReference type="Proteomes" id="UP000215355">
    <property type="component" value="Chromosome 1"/>
</dbReference>
<evidence type="ECO:0000256" key="1">
    <source>
        <dbReference type="SAM" id="Phobius"/>
    </source>
</evidence>
<feature type="transmembrane region" description="Helical" evidence="1">
    <location>
        <begin position="100"/>
        <end position="117"/>
    </location>
</feature>
<feature type="transmembrane region" description="Helical" evidence="1">
    <location>
        <begin position="13"/>
        <end position="33"/>
    </location>
</feature>
<feature type="transmembrane region" description="Helical" evidence="1">
    <location>
        <begin position="233"/>
        <end position="251"/>
    </location>
</feature>
<keyword evidence="1" id="KW-0472">Membrane</keyword>
<protein>
    <submittedName>
        <fullName evidence="2">Uncharacterized protein</fullName>
    </submittedName>
</protein>
<keyword evidence="1" id="KW-0812">Transmembrane</keyword>
<dbReference type="AlphaFoldDB" id="A0AAJ4XC02"/>
<evidence type="ECO:0000313" key="3">
    <source>
        <dbReference type="Proteomes" id="UP000215355"/>
    </source>
</evidence>
<feature type="transmembrane region" description="Helical" evidence="1">
    <location>
        <begin position="369"/>
        <end position="386"/>
    </location>
</feature>
<name>A0AAJ4XC02_9SPHI</name>
<feature type="transmembrane region" description="Helical" evidence="1">
    <location>
        <begin position="169"/>
        <end position="189"/>
    </location>
</feature>
<organism evidence="2 3">
    <name type="scientific">Sphingobacterium mizutaii</name>
    <dbReference type="NCBI Taxonomy" id="1010"/>
    <lineage>
        <taxon>Bacteria</taxon>
        <taxon>Pseudomonadati</taxon>
        <taxon>Bacteroidota</taxon>
        <taxon>Sphingobacteriia</taxon>
        <taxon>Sphingobacteriales</taxon>
        <taxon>Sphingobacteriaceae</taxon>
        <taxon>Sphingobacterium</taxon>
    </lineage>
</organism>
<gene>
    <name evidence="2" type="ORF">SAMEA4412673_02145</name>
</gene>
<feature type="transmembrane region" description="Helical" evidence="1">
    <location>
        <begin position="322"/>
        <end position="341"/>
    </location>
</feature>
<proteinExistence type="predicted"/>
<accession>A0AAJ4XC02</accession>
<feature type="transmembrane region" description="Helical" evidence="1">
    <location>
        <begin position="129"/>
        <end position="148"/>
    </location>
</feature>
<evidence type="ECO:0000313" key="2">
    <source>
        <dbReference type="EMBL" id="SNV50716.1"/>
    </source>
</evidence>
<keyword evidence="1" id="KW-1133">Transmembrane helix</keyword>
<feature type="transmembrane region" description="Helical" evidence="1">
    <location>
        <begin position="195"/>
        <end position="221"/>
    </location>
</feature>
<dbReference type="KEGG" id="smiz:4412673_02145"/>